<dbReference type="Proteomes" id="UP000275012">
    <property type="component" value="Unassembled WGS sequence"/>
</dbReference>
<keyword evidence="4" id="KW-0808">Transferase</keyword>
<dbReference type="Pfam" id="PF13091">
    <property type="entry name" value="PLDc_2"/>
    <property type="match status" value="2"/>
</dbReference>
<dbReference type="EC" id="2.7.8.-" evidence="12"/>
<proteinExistence type="predicted"/>
<keyword evidence="8" id="KW-0443">Lipid metabolism</keyword>
<keyword evidence="11" id="KW-1208">Phospholipid metabolism</keyword>
<accession>A0A3M2I135</accession>
<dbReference type="InterPro" id="IPR001736">
    <property type="entry name" value="PLipase_D/transphosphatidylase"/>
</dbReference>
<evidence type="ECO:0000256" key="3">
    <source>
        <dbReference type="ARBA" id="ARBA00022516"/>
    </source>
</evidence>
<dbReference type="PROSITE" id="PS50035">
    <property type="entry name" value="PLD"/>
    <property type="match status" value="2"/>
</dbReference>
<dbReference type="SUPFAM" id="SSF56024">
    <property type="entry name" value="Phospholipase D/nuclease"/>
    <property type="match status" value="2"/>
</dbReference>
<feature type="domain" description="PLD phosphodiesterase" evidence="14">
    <location>
        <begin position="401"/>
        <end position="428"/>
    </location>
</feature>
<dbReference type="CDD" id="cd09110">
    <property type="entry name" value="PLDc_CLS_1"/>
    <property type="match status" value="1"/>
</dbReference>
<dbReference type="RefSeq" id="WP_122100904.1">
    <property type="nucleotide sequence ID" value="NZ_RFLY01000004.1"/>
</dbReference>
<organism evidence="15 16">
    <name type="scientific">Solilutibacter pythonis</name>
    <dbReference type="NCBI Taxonomy" id="2483112"/>
    <lineage>
        <taxon>Bacteria</taxon>
        <taxon>Pseudomonadati</taxon>
        <taxon>Pseudomonadota</taxon>
        <taxon>Gammaproteobacteria</taxon>
        <taxon>Lysobacterales</taxon>
        <taxon>Lysobacteraceae</taxon>
        <taxon>Solilutibacter</taxon>
    </lineage>
</organism>
<comment type="subcellular location">
    <subcellularLocation>
        <location evidence="1">Cell membrane</location>
        <topology evidence="1">Multi-pass membrane protein</topology>
    </subcellularLocation>
</comment>
<feature type="domain" description="PLD phosphodiesterase" evidence="14">
    <location>
        <begin position="224"/>
        <end position="251"/>
    </location>
</feature>
<comment type="caution">
    <text evidence="15">The sequence shown here is derived from an EMBL/GenBank/DDBJ whole genome shotgun (WGS) entry which is preliminary data.</text>
</comment>
<dbReference type="Gene3D" id="3.30.870.10">
    <property type="entry name" value="Endonuclease Chain A"/>
    <property type="match status" value="2"/>
</dbReference>
<evidence type="ECO:0000259" key="14">
    <source>
        <dbReference type="PROSITE" id="PS50035"/>
    </source>
</evidence>
<name>A0A3M2I135_9GAMM</name>
<keyword evidence="5 13" id="KW-0812">Transmembrane</keyword>
<dbReference type="SMART" id="SM00155">
    <property type="entry name" value="PLDc"/>
    <property type="match status" value="2"/>
</dbReference>
<dbReference type="GO" id="GO:0032049">
    <property type="term" value="P:cardiolipin biosynthetic process"/>
    <property type="evidence" value="ECO:0007669"/>
    <property type="project" value="UniProtKB-UniRule"/>
</dbReference>
<dbReference type="AlphaFoldDB" id="A0A3M2I135"/>
<dbReference type="OrthoDB" id="9762009at2"/>
<dbReference type="PANTHER" id="PTHR21248">
    <property type="entry name" value="CARDIOLIPIN SYNTHASE"/>
    <property type="match status" value="1"/>
</dbReference>
<evidence type="ECO:0000256" key="6">
    <source>
        <dbReference type="ARBA" id="ARBA00022737"/>
    </source>
</evidence>
<keyword evidence="16" id="KW-1185">Reference proteome</keyword>
<keyword evidence="10" id="KW-0594">Phospholipid biosynthesis</keyword>
<keyword evidence="2" id="KW-1003">Cell membrane</keyword>
<dbReference type="InterPro" id="IPR025202">
    <property type="entry name" value="PLD-like_dom"/>
</dbReference>
<evidence type="ECO:0000256" key="10">
    <source>
        <dbReference type="ARBA" id="ARBA00023209"/>
    </source>
</evidence>
<evidence type="ECO:0000256" key="11">
    <source>
        <dbReference type="ARBA" id="ARBA00023264"/>
    </source>
</evidence>
<evidence type="ECO:0000256" key="13">
    <source>
        <dbReference type="SAM" id="Phobius"/>
    </source>
</evidence>
<evidence type="ECO:0000256" key="8">
    <source>
        <dbReference type="ARBA" id="ARBA00023098"/>
    </source>
</evidence>
<dbReference type="Pfam" id="PF13396">
    <property type="entry name" value="PLDc_N"/>
    <property type="match status" value="1"/>
</dbReference>
<evidence type="ECO:0000256" key="4">
    <source>
        <dbReference type="ARBA" id="ARBA00022679"/>
    </source>
</evidence>
<dbReference type="GO" id="GO:0005886">
    <property type="term" value="C:plasma membrane"/>
    <property type="evidence" value="ECO:0007669"/>
    <property type="project" value="UniProtKB-SubCell"/>
</dbReference>
<evidence type="ECO:0000256" key="2">
    <source>
        <dbReference type="ARBA" id="ARBA00022475"/>
    </source>
</evidence>
<protein>
    <recommendedName>
        <fullName evidence="12">Cardiolipin synthase</fullName>
        <ecNumber evidence="12">2.7.8.-</ecNumber>
    </recommendedName>
</protein>
<keyword evidence="7 13" id="KW-1133">Transmembrane helix</keyword>
<gene>
    <name evidence="15" type="primary">cls</name>
    <name evidence="15" type="ORF">EBB59_04275</name>
</gene>
<keyword evidence="9 13" id="KW-0472">Membrane</keyword>
<keyword evidence="6" id="KW-0677">Repeat</keyword>
<dbReference type="GO" id="GO:0008808">
    <property type="term" value="F:cardiolipin synthase activity"/>
    <property type="evidence" value="ECO:0007669"/>
    <property type="project" value="UniProtKB-UniRule"/>
</dbReference>
<evidence type="ECO:0000256" key="7">
    <source>
        <dbReference type="ARBA" id="ARBA00022989"/>
    </source>
</evidence>
<evidence type="ECO:0000256" key="5">
    <source>
        <dbReference type="ARBA" id="ARBA00022692"/>
    </source>
</evidence>
<dbReference type="CDD" id="cd09112">
    <property type="entry name" value="PLDc_CLS_2"/>
    <property type="match status" value="1"/>
</dbReference>
<evidence type="ECO:0000313" key="16">
    <source>
        <dbReference type="Proteomes" id="UP000275012"/>
    </source>
</evidence>
<dbReference type="NCBIfam" id="TIGR04265">
    <property type="entry name" value="bac_cardiolipin"/>
    <property type="match status" value="1"/>
</dbReference>
<dbReference type="PANTHER" id="PTHR21248:SF22">
    <property type="entry name" value="PHOSPHOLIPASE D"/>
    <property type="match status" value="1"/>
</dbReference>
<dbReference type="EMBL" id="RFLY01000004">
    <property type="protein sequence ID" value="RMH93863.1"/>
    <property type="molecule type" value="Genomic_DNA"/>
</dbReference>
<dbReference type="InterPro" id="IPR022924">
    <property type="entry name" value="Cardiolipin_synthase"/>
</dbReference>
<dbReference type="InterPro" id="IPR027379">
    <property type="entry name" value="CLS_N"/>
</dbReference>
<feature type="transmembrane region" description="Helical" evidence="13">
    <location>
        <begin position="21"/>
        <end position="42"/>
    </location>
</feature>
<feature type="transmembrane region" description="Helical" evidence="13">
    <location>
        <begin position="49"/>
        <end position="71"/>
    </location>
</feature>
<evidence type="ECO:0000313" key="15">
    <source>
        <dbReference type="EMBL" id="RMH93863.1"/>
    </source>
</evidence>
<keyword evidence="3" id="KW-0444">Lipid biosynthesis</keyword>
<evidence type="ECO:0000256" key="12">
    <source>
        <dbReference type="NCBIfam" id="TIGR04265"/>
    </source>
</evidence>
<reference evidence="15 16" key="1">
    <citation type="submission" date="2018-10" db="EMBL/GenBank/DDBJ databases">
        <title>Proposal of Lysobacter pythonis sp. nov. isolated from royal pythons (Python regius).</title>
        <authorList>
            <person name="Hans-Juergen B."/>
            <person name="Huptas C."/>
            <person name="Sandra B."/>
            <person name="Igor L."/>
            <person name="Joachim S."/>
            <person name="Siegfried S."/>
            <person name="Mareike W."/>
            <person name="Peter K."/>
        </authorList>
    </citation>
    <scope>NUCLEOTIDE SEQUENCE [LARGE SCALE GENOMIC DNA]</scope>
    <source>
        <strain evidence="15 16">4284/11</strain>
    </source>
</reference>
<evidence type="ECO:0000256" key="9">
    <source>
        <dbReference type="ARBA" id="ARBA00023136"/>
    </source>
</evidence>
<evidence type="ECO:0000256" key="1">
    <source>
        <dbReference type="ARBA" id="ARBA00004651"/>
    </source>
</evidence>
<sequence length="489" mass="55501">MQGLFTAIGETWTAFWSIPNIGSWITLAWLTYLLWLGGWIVLQKREPAATLSWLLSLALLPYLGFVIYYLLGPQKIERYRLRRARRQVEFSTIADESSNPEYAELQRMVHATTGFPPSSATSLEMLVDGGHKYPRLLEDIAAAEREIHLEYYIYQPDRSGEALCEALAAAARRGIKVRVLLDAVGSSKTSRRFFQPLLEAGGELQWFHPMRYGRLLKFWKRPWLNLRTHRKIVVIDGRIGYTGGINITDAQDERITPVAYRDLHLRLEGNVVRELQQVFLEDWIYAGGERSIIAEVIRNLPPQVEGTIPVQIVSSGPDSRWEAIHRTHVGAIHAAKRRVWMTTPYFVPGEAAMMALTSAALGGIDVRLLVPKMSDNRLVTYAARSYYEDLVRAGVKVYEYGPRLLHSKALLVDDTLTLIGTANFDHRSFRLNFEVQALIDNADLATHLEQQIESEFAHAPRVREPDGRRASLFSARLPEAIARLMSPLL</sequence>